<dbReference type="EMBL" id="CP116968">
    <property type="protein sequence ID" value="WNM63559.1"/>
    <property type="molecule type" value="Genomic_DNA"/>
</dbReference>
<dbReference type="Proteomes" id="UP001302494">
    <property type="component" value="Chromosome"/>
</dbReference>
<keyword evidence="3" id="KW-1185">Reference proteome</keyword>
<protein>
    <submittedName>
        <fullName evidence="2">Uncharacterized protein</fullName>
    </submittedName>
</protein>
<evidence type="ECO:0000313" key="2">
    <source>
        <dbReference type="EMBL" id="WNM63559.1"/>
    </source>
</evidence>
<name>A0AA96GT19_9BACT</name>
<feature type="region of interest" description="Disordered" evidence="1">
    <location>
        <begin position="44"/>
        <end position="69"/>
    </location>
</feature>
<reference evidence="2 3" key="1">
    <citation type="submission" date="2023-01" db="EMBL/GenBank/DDBJ databases">
        <title>Cultivation and genomic characterization of new, ubiquitous marine nitrite-oxidizing bacteria from the Nitrospirales.</title>
        <authorList>
            <person name="Mueller A.J."/>
            <person name="Daebeler A."/>
            <person name="Herbold C.W."/>
            <person name="Kirkegaard R.H."/>
            <person name="Daims H."/>
        </authorList>
    </citation>
    <scope>NUCLEOTIDE SEQUENCE [LARGE SCALE GENOMIC DNA]</scope>
    <source>
        <strain evidence="2 3">DK</strain>
    </source>
</reference>
<gene>
    <name evidence="2" type="ORF">PQG83_07345</name>
</gene>
<evidence type="ECO:0000313" key="3">
    <source>
        <dbReference type="Proteomes" id="UP001302494"/>
    </source>
</evidence>
<sequence>MKTKTFDCVEMKHQGAEQLKKTIDQLTDQEKLAFWSERTHELKQRMATAKTRKESSGNTSSTDSSTMHK</sequence>
<accession>A0AA96GT19</accession>
<dbReference type="RefSeq" id="WP_312748248.1">
    <property type="nucleotide sequence ID" value="NZ_CP116968.1"/>
</dbReference>
<feature type="compositionally biased region" description="Low complexity" evidence="1">
    <location>
        <begin position="56"/>
        <end position="69"/>
    </location>
</feature>
<dbReference type="KEGG" id="nneo:PQG83_07345"/>
<proteinExistence type="predicted"/>
<dbReference type="AlphaFoldDB" id="A0AA96GT19"/>
<evidence type="ECO:0000256" key="1">
    <source>
        <dbReference type="SAM" id="MobiDB-lite"/>
    </source>
</evidence>
<organism evidence="2 3">
    <name type="scientific">Candidatus Nitrospira neomarina</name>
    <dbReference type="NCBI Taxonomy" id="3020899"/>
    <lineage>
        <taxon>Bacteria</taxon>
        <taxon>Pseudomonadati</taxon>
        <taxon>Nitrospirota</taxon>
        <taxon>Nitrospiria</taxon>
        <taxon>Nitrospirales</taxon>
        <taxon>Nitrospiraceae</taxon>
        <taxon>Nitrospira</taxon>
    </lineage>
</organism>